<dbReference type="EMBL" id="GEEE01015680">
    <property type="protein sequence ID" value="JAP47545.1"/>
    <property type="molecule type" value="Transcribed_RNA"/>
</dbReference>
<reference evidence="5" key="1">
    <citation type="submission" date="2016-01" db="EMBL/GenBank/DDBJ databases">
        <title>Reference transcriptome for the parasite Schistocephalus solidus: insights into the molecular evolution of parasitism.</title>
        <authorList>
            <person name="Hebert F.O."/>
            <person name="Grambauer S."/>
            <person name="Barber I."/>
            <person name="Landry C.R."/>
            <person name="Aubin-Horth N."/>
        </authorList>
    </citation>
    <scope>NUCLEOTIDE SEQUENCE</scope>
</reference>
<dbReference type="Pfam" id="PF13336">
    <property type="entry name" value="AcetylCoA_hyd_C"/>
    <property type="match status" value="1"/>
</dbReference>
<feature type="domain" description="Acetyl-CoA hydrolase/transferase N-terminal" evidence="3">
    <location>
        <begin position="48"/>
        <end position="220"/>
    </location>
</feature>
<proteinExistence type="inferred from homology"/>
<dbReference type="Gene3D" id="3.40.1080.20">
    <property type="entry name" value="Acetyl-CoA hydrolase/transferase C-terminal domain"/>
    <property type="match status" value="1"/>
</dbReference>
<dbReference type="InterPro" id="IPR037171">
    <property type="entry name" value="NagB/RpiA_transferase-like"/>
</dbReference>
<dbReference type="Gene3D" id="3.40.1080.10">
    <property type="entry name" value="Glutaconate Coenzyme A-transferase"/>
    <property type="match status" value="1"/>
</dbReference>
<dbReference type="InterPro" id="IPR026888">
    <property type="entry name" value="AcetylCoA_hyd_C"/>
</dbReference>
<evidence type="ECO:0000259" key="4">
    <source>
        <dbReference type="Pfam" id="PF13336"/>
    </source>
</evidence>
<comment type="similarity">
    <text evidence="1">Belongs to the acetyl-CoA hydrolase/transferase family.</text>
</comment>
<protein>
    <submittedName>
        <fullName evidence="5">4-hydroxybutyrate coenzyme A transferase</fullName>
    </submittedName>
</protein>
<dbReference type="InterPro" id="IPR003702">
    <property type="entry name" value="ActCoA_hydro_N"/>
</dbReference>
<feature type="domain" description="Acetyl-CoA hydrolase/transferase C-terminal" evidence="4">
    <location>
        <begin position="313"/>
        <end position="466"/>
    </location>
</feature>
<dbReference type="InterPro" id="IPR038460">
    <property type="entry name" value="AcetylCoA_hyd_C_sf"/>
</dbReference>
<dbReference type="GO" id="GO:0008775">
    <property type="term" value="F:acetate CoA-transferase activity"/>
    <property type="evidence" value="ECO:0007669"/>
    <property type="project" value="InterPro"/>
</dbReference>
<name>A0A0X3P6L2_SCHSO</name>
<dbReference type="GO" id="GO:0006083">
    <property type="term" value="P:acetate metabolic process"/>
    <property type="evidence" value="ECO:0007669"/>
    <property type="project" value="InterPro"/>
</dbReference>
<evidence type="ECO:0000256" key="1">
    <source>
        <dbReference type="ARBA" id="ARBA00009632"/>
    </source>
</evidence>
<dbReference type="SUPFAM" id="SSF100950">
    <property type="entry name" value="NagB/RpiA/CoA transferase-like"/>
    <property type="match status" value="2"/>
</dbReference>
<dbReference type="PANTHER" id="PTHR21432:SF20">
    <property type="entry name" value="ACETYL-COA HYDROLASE"/>
    <property type="match status" value="1"/>
</dbReference>
<accession>A0A0X3P6L2</accession>
<sequence length="478" mass="52180">MYYCAASIMKSVRVLNSFHKSLSNFGLLRYAHTVREPSCPDQRKTAKWVTSADEIFNCLKDGSSTFVQGGAMTPTHLVKALHKYAVSNNLKNLKTVHIHTEGEFPFNDENVKGTFRTVSLFTGGNCRQALKEGRADYVPVFLHEIPALFRRHIIPLDIALINVSPPDKHGFCSIGVSVDVTRSALEVAKVIVAQVNPHVPVCKGDAEIHISNIDYVIDGPMPLHEMATRQSSDAEKQIATLIANELITDGCTLQTGIGSIPDAVLALLTNHKDLGVHTELFSDGLVELFKTGVVTNSKKKLLPGKIVTSFVIGSKKSFDFCDGNACVELRDVAWTNNPYNIAQNPKPTAINSCIELDLTGQIVSDSIGTQIYSGFGGQVDFLRGAAISADGQGLPIIALTSTTKRGESKIVPFLKQGAGVVTTRAHVHYVVTEFGIAYLYGKNLRQRAYHLINIAHPDHRERLEKGAFEVLKCMPSAD</sequence>
<evidence type="ECO:0000259" key="3">
    <source>
        <dbReference type="Pfam" id="PF02550"/>
    </source>
</evidence>
<keyword evidence="2 5" id="KW-0808">Transferase</keyword>
<organism evidence="5">
    <name type="scientific">Schistocephalus solidus</name>
    <name type="common">Tapeworm</name>
    <dbReference type="NCBI Taxonomy" id="70667"/>
    <lineage>
        <taxon>Eukaryota</taxon>
        <taxon>Metazoa</taxon>
        <taxon>Spiralia</taxon>
        <taxon>Lophotrochozoa</taxon>
        <taxon>Platyhelminthes</taxon>
        <taxon>Cestoda</taxon>
        <taxon>Eucestoda</taxon>
        <taxon>Diphyllobothriidea</taxon>
        <taxon>Diphyllobothriidae</taxon>
        <taxon>Schistocephalus</taxon>
    </lineage>
</organism>
<evidence type="ECO:0000313" key="5">
    <source>
        <dbReference type="EMBL" id="JAP47545.1"/>
    </source>
</evidence>
<dbReference type="InterPro" id="IPR046433">
    <property type="entry name" value="ActCoA_hydro"/>
</dbReference>
<dbReference type="AlphaFoldDB" id="A0A0X3P6L2"/>
<evidence type="ECO:0000256" key="2">
    <source>
        <dbReference type="ARBA" id="ARBA00022679"/>
    </source>
</evidence>
<dbReference type="GO" id="GO:0005739">
    <property type="term" value="C:mitochondrion"/>
    <property type="evidence" value="ECO:0007669"/>
    <property type="project" value="TreeGrafter"/>
</dbReference>
<dbReference type="Pfam" id="PF02550">
    <property type="entry name" value="AcetylCoA_hydro"/>
    <property type="match status" value="1"/>
</dbReference>
<dbReference type="PANTHER" id="PTHR21432">
    <property type="entry name" value="ACETYL-COA HYDROLASE-RELATED"/>
    <property type="match status" value="1"/>
</dbReference>
<gene>
    <name evidence="5" type="primary">CAT2</name>
    <name evidence="5" type="ORF">TR160648</name>
</gene>
<dbReference type="Gene3D" id="3.30.750.70">
    <property type="entry name" value="4-hydroxybutyrate coenzyme like domains"/>
    <property type="match status" value="1"/>
</dbReference>